<evidence type="ECO:0000313" key="2">
    <source>
        <dbReference type="Proteomes" id="UP000698335"/>
    </source>
</evidence>
<dbReference type="EMBL" id="JABZGW010000113">
    <property type="protein sequence ID" value="MBF4807723.1"/>
    <property type="molecule type" value="Genomic_DNA"/>
</dbReference>
<name>A0A930YN73_9ACTN</name>
<dbReference type="InterPro" id="IPR015943">
    <property type="entry name" value="WD40/YVTN_repeat-like_dom_sf"/>
</dbReference>
<dbReference type="InterPro" id="IPR011047">
    <property type="entry name" value="Quinoprotein_ADH-like_sf"/>
</dbReference>
<dbReference type="SUPFAM" id="SSF50998">
    <property type="entry name" value="Quinoprotein alcohol dehydrogenase-like"/>
    <property type="match status" value="1"/>
</dbReference>
<comment type="caution">
    <text evidence="1">The sequence shown here is derived from an EMBL/GenBank/DDBJ whole genome shotgun (WGS) entry which is preliminary data.</text>
</comment>
<dbReference type="Proteomes" id="UP000698335">
    <property type="component" value="Unassembled WGS sequence"/>
</dbReference>
<proteinExistence type="predicted"/>
<gene>
    <name evidence="1" type="ORF">HXK26_03400</name>
</gene>
<protein>
    <submittedName>
        <fullName evidence="1">Uncharacterized protein</fullName>
    </submittedName>
</protein>
<accession>A0A930YN73</accession>
<reference evidence="1" key="1">
    <citation type="submission" date="2020-04" db="EMBL/GenBank/DDBJ databases">
        <title>Deep metagenomics examines the oral microbiome during advanced dental caries in children, revealing novel taxa and co-occurrences with host molecules.</title>
        <authorList>
            <person name="Baker J.L."/>
            <person name="Morton J.T."/>
            <person name="Dinis M."/>
            <person name="Alvarez R."/>
            <person name="Tran N.C."/>
            <person name="Knight R."/>
            <person name="Edlund A."/>
        </authorList>
    </citation>
    <scope>NUCLEOTIDE SEQUENCE</scope>
    <source>
        <strain evidence="1">JCVI_38_bin.5</strain>
    </source>
</reference>
<evidence type="ECO:0000313" key="1">
    <source>
        <dbReference type="EMBL" id="MBF4807723.1"/>
    </source>
</evidence>
<dbReference type="Gene3D" id="2.130.10.10">
    <property type="entry name" value="YVTN repeat-like/Quinoprotein amine dehydrogenase"/>
    <property type="match status" value="1"/>
</dbReference>
<sequence>MDYIKQTRIENVAGFCPQNGDYSYERNGRSYLVLDGVALEKGEAPSDLSFRGTHRYVWYSSGRFELYRERVLVKEIGGNTNLLNEQTQYIGTHLLDLATFQTYYNYASPIDERPILSESVPYILYIEDDVIIAYDNLRTKEIRRIDNSTEVLWSFPFVDLGEDNVYMPGEVDHIVKILGIVGGLLWFKTDFARLIALDITTGKPVYQLSCNPADEEKPQYKMVEGIGHCYLREEDKAIIGISSSGFQAIDTSTAEVIDRFIFREADPDGIGTYRSVFHPLLQGDYFTFLGEKEGEYSGLRRVGIFDLKARRLVWEGEVISEEEYRATGNHLVAPQPLYMSGDKLYIRDFQDTLHIFQRGS</sequence>
<dbReference type="AlphaFoldDB" id="A0A930YN73"/>
<organism evidence="1 2">
    <name type="scientific">Lancefieldella rimae</name>
    <dbReference type="NCBI Taxonomy" id="1383"/>
    <lineage>
        <taxon>Bacteria</taxon>
        <taxon>Bacillati</taxon>
        <taxon>Actinomycetota</taxon>
        <taxon>Coriobacteriia</taxon>
        <taxon>Coriobacteriales</taxon>
        <taxon>Atopobiaceae</taxon>
        <taxon>Lancefieldella</taxon>
    </lineage>
</organism>